<proteinExistence type="predicted"/>
<sequence>MPHYPNPAHAHGPRSGQTYSIIQGPTPQSSNFISPTRRRVPLVPYSPTQGWKVVTGRTQPLHSTVSFDYPGQARQGVSMRELRLKSNSTPIHGAGDPVLAHTGLQRIVFRILWPGYGHVEWCRAIPVVAPNGAPITRVALGVQIASNLARFFEKSQYEVPTSPDWMISPSCVRFEHLLLISLQNTFEDVWQVDIALDLC</sequence>
<comment type="caution">
    <text evidence="2">The sequence shown here is derived from an EMBL/GenBank/DDBJ whole genome shotgun (WGS) entry which is preliminary data.</text>
</comment>
<organism evidence="2 3">
    <name type="scientific">Mycena rosella</name>
    <name type="common">Pink bonnet</name>
    <name type="synonym">Agaricus rosellus</name>
    <dbReference type="NCBI Taxonomy" id="1033263"/>
    <lineage>
        <taxon>Eukaryota</taxon>
        <taxon>Fungi</taxon>
        <taxon>Dikarya</taxon>
        <taxon>Basidiomycota</taxon>
        <taxon>Agaricomycotina</taxon>
        <taxon>Agaricomycetes</taxon>
        <taxon>Agaricomycetidae</taxon>
        <taxon>Agaricales</taxon>
        <taxon>Marasmiineae</taxon>
        <taxon>Mycenaceae</taxon>
        <taxon>Mycena</taxon>
    </lineage>
</organism>
<evidence type="ECO:0000256" key="1">
    <source>
        <dbReference type="SAM" id="MobiDB-lite"/>
    </source>
</evidence>
<feature type="region of interest" description="Disordered" evidence="1">
    <location>
        <begin position="1"/>
        <end position="38"/>
    </location>
</feature>
<dbReference type="AlphaFoldDB" id="A0AAD7G1G6"/>
<name>A0AAD7G1G6_MYCRO</name>
<gene>
    <name evidence="2" type="ORF">B0H17DRAFT_1147884</name>
</gene>
<feature type="compositionally biased region" description="Polar residues" evidence="1">
    <location>
        <begin position="15"/>
        <end position="34"/>
    </location>
</feature>
<protein>
    <submittedName>
        <fullName evidence="2">Uncharacterized protein</fullName>
    </submittedName>
</protein>
<dbReference type="Proteomes" id="UP001221757">
    <property type="component" value="Unassembled WGS sequence"/>
</dbReference>
<evidence type="ECO:0000313" key="3">
    <source>
        <dbReference type="Proteomes" id="UP001221757"/>
    </source>
</evidence>
<keyword evidence="3" id="KW-1185">Reference proteome</keyword>
<dbReference type="EMBL" id="JARKIE010000372">
    <property type="protein sequence ID" value="KAJ7648883.1"/>
    <property type="molecule type" value="Genomic_DNA"/>
</dbReference>
<evidence type="ECO:0000313" key="2">
    <source>
        <dbReference type="EMBL" id="KAJ7648883.1"/>
    </source>
</evidence>
<accession>A0AAD7G1G6</accession>
<reference evidence="2" key="1">
    <citation type="submission" date="2023-03" db="EMBL/GenBank/DDBJ databases">
        <title>Massive genome expansion in bonnet fungi (Mycena s.s.) driven by repeated elements and novel gene families across ecological guilds.</title>
        <authorList>
            <consortium name="Lawrence Berkeley National Laboratory"/>
            <person name="Harder C.B."/>
            <person name="Miyauchi S."/>
            <person name="Viragh M."/>
            <person name="Kuo A."/>
            <person name="Thoen E."/>
            <person name="Andreopoulos B."/>
            <person name="Lu D."/>
            <person name="Skrede I."/>
            <person name="Drula E."/>
            <person name="Henrissat B."/>
            <person name="Morin E."/>
            <person name="Kohler A."/>
            <person name="Barry K."/>
            <person name="LaButti K."/>
            <person name="Morin E."/>
            <person name="Salamov A."/>
            <person name="Lipzen A."/>
            <person name="Mereny Z."/>
            <person name="Hegedus B."/>
            <person name="Baldrian P."/>
            <person name="Stursova M."/>
            <person name="Weitz H."/>
            <person name="Taylor A."/>
            <person name="Grigoriev I.V."/>
            <person name="Nagy L.G."/>
            <person name="Martin F."/>
            <person name="Kauserud H."/>
        </authorList>
    </citation>
    <scope>NUCLEOTIDE SEQUENCE</scope>
    <source>
        <strain evidence="2">CBHHK067</strain>
    </source>
</reference>